<dbReference type="Pfam" id="PF00534">
    <property type="entry name" value="Glycos_transf_1"/>
    <property type="match status" value="1"/>
</dbReference>
<evidence type="ECO:0000259" key="2">
    <source>
        <dbReference type="Pfam" id="PF13439"/>
    </source>
</evidence>
<dbReference type="Gene3D" id="3.40.50.2000">
    <property type="entry name" value="Glycogen Phosphorylase B"/>
    <property type="match status" value="2"/>
</dbReference>
<dbReference type="InterPro" id="IPR050194">
    <property type="entry name" value="Glycosyltransferase_grp1"/>
</dbReference>
<dbReference type="AlphaFoldDB" id="A0A7D4UDQ4"/>
<evidence type="ECO:0000313" key="4">
    <source>
        <dbReference type="Proteomes" id="UP000505355"/>
    </source>
</evidence>
<dbReference type="EMBL" id="CP054139">
    <property type="protein sequence ID" value="QKJ30859.1"/>
    <property type="molecule type" value="Genomic_DNA"/>
</dbReference>
<keyword evidence="4" id="KW-1185">Reference proteome</keyword>
<dbReference type="KEGG" id="mmab:HQ865_14245"/>
<gene>
    <name evidence="3" type="ORF">HQ865_14245</name>
</gene>
<dbReference type="SUPFAM" id="SSF53756">
    <property type="entry name" value="UDP-Glycosyltransferase/glycogen phosphorylase"/>
    <property type="match status" value="1"/>
</dbReference>
<sequence length="394" mass="44311">MKKTKVVFFAEILVEEHDGATRTMFQLIRRIPHADFEFLFICGVGPNTVYGFECMRLPTLTLPINKTYKMVLPALAAHSLREKLDSFNPDVVHIATPALLGEFAVKYARQRALPVISIYHTHFISYIDYYLKKAPFLIDFAKAKIISGQRAFYNQCDAIYVPSESMITELSDIGIESYRMKIWKRGIDTQLFSPAKRNSDMMRKLTGNKHPVILFASRLVWEKNLETLFGIYDGLKDRGVKFNMLIAGDGIARKACETRMPDAIFTGKVDHANLSILYASADVFLFPSVSETYGNVVPEAMASGLPCVIADGGGSKDFIEQGVNGFRCSAYMISDYVSKLELLLADERLQQQFSARGIVYSKTFGWDQLATSYFEDLLQLTGQSEETVPLKAIS</sequence>
<keyword evidence="3" id="KW-0808">Transferase</keyword>
<dbReference type="GO" id="GO:0016757">
    <property type="term" value="F:glycosyltransferase activity"/>
    <property type="evidence" value="ECO:0007669"/>
    <property type="project" value="InterPro"/>
</dbReference>
<dbReference type="InterPro" id="IPR001296">
    <property type="entry name" value="Glyco_trans_1"/>
</dbReference>
<dbReference type="RefSeq" id="WP_173415529.1">
    <property type="nucleotide sequence ID" value="NZ_CP054139.1"/>
</dbReference>
<dbReference type="PANTHER" id="PTHR45947:SF3">
    <property type="entry name" value="SULFOQUINOVOSYL TRANSFERASE SQD2"/>
    <property type="match status" value="1"/>
</dbReference>
<organism evidence="3 4">
    <name type="scientific">Mucilaginibacter mali</name>
    <dbReference type="NCBI Taxonomy" id="2740462"/>
    <lineage>
        <taxon>Bacteria</taxon>
        <taxon>Pseudomonadati</taxon>
        <taxon>Bacteroidota</taxon>
        <taxon>Sphingobacteriia</taxon>
        <taxon>Sphingobacteriales</taxon>
        <taxon>Sphingobacteriaceae</taxon>
        <taxon>Mucilaginibacter</taxon>
    </lineage>
</organism>
<name>A0A7D4UDQ4_9SPHI</name>
<dbReference type="Proteomes" id="UP000505355">
    <property type="component" value="Chromosome"/>
</dbReference>
<protein>
    <submittedName>
        <fullName evidence="3">Glycosyltransferase family 1 protein</fullName>
    </submittedName>
</protein>
<evidence type="ECO:0000259" key="1">
    <source>
        <dbReference type="Pfam" id="PF00534"/>
    </source>
</evidence>
<feature type="domain" description="Glycosyl transferase family 1" evidence="1">
    <location>
        <begin position="207"/>
        <end position="357"/>
    </location>
</feature>
<dbReference type="CDD" id="cd03814">
    <property type="entry name" value="GT4-like"/>
    <property type="match status" value="1"/>
</dbReference>
<proteinExistence type="predicted"/>
<accession>A0A7D4UDQ4</accession>
<reference evidence="3 4" key="1">
    <citation type="submission" date="2020-05" db="EMBL/GenBank/DDBJ databases">
        <title>Mucilaginibacter mali sp. nov.</title>
        <authorList>
            <person name="Kim H.S."/>
            <person name="Lee K.C."/>
            <person name="Suh M.K."/>
            <person name="Kim J.-S."/>
            <person name="Han K.-I."/>
            <person name="Eom M.K."/>
            <person name="Shin Y.K."/>
            <person name="Lee J.-S."/>
        </authorList>
    </citation>
    <scope>NUCLEOTIDE SEQUENCE [LARGE SCALE GENOMIC DNA]</scope>
    <source>
        <strain evidence="3 4">G2-14</strain>
    </source>
</reference>
<feature type="domain" description="Glycosyltransferase subfamily 4-like N-terminal" evidence="2">
    <location>
        <begin position="18"/>
        <end position="190"/>
    </location>
</feature>
<dbReference type="InterPro" id="IPR028098">
    <property type="entry name" value="Glyco_trans_4-like_N"/>
</dbReference>
<dbReference type="PANTHER" id="PTHR45947">
    <property type="entry name" value="SULFOQUINOVOSYL TRANSFERASE SQD2"/>
    <property type="match status" value="1"/>
</dbReference>
<evidence type="ECO:0000313" key="3">
    <source>
        <dbReference type="EMBL" id="QKJ30859.1"/>
    </source>
</evidence>
<dbReference type="Pfam" id="PF13439">
    <property type="entry name" value="Glyco_transf_4"/>
    <property type="match status" value="1"/>
</dbReference>